<dbReference type="GeneID" id="19944543"/>
<dbReference type="GO" id="GO:0005829">
    <property type="term" value="C:cytosol"/>
    <property type="evidence" value="ECO:0007669"/>
    <property type="project" value="TreeGrafter"/>
</dbReference>
<keyword evidence="4" id="KW-1185">Reference proteome</keyword>
<dbReference type="VEuPathDB" id="FungiDB:SDRG_03816"/>
<dbReference type="OMA" id="FGEMQAY"/>
<dbReference type="eggNOG" id="KOG3680">
    <property type="taxonomic scope" value="Eukaryota"/>
</dbReference>
<dbReference type="InterPro" id="IPR021819">
    <property type="entry name" value="Far11/STRP_C"/>
</dbReference>
<dbReference type="Pfam" id="PF11882">
    <property type="entry name" value="DUF3402"/>
    <property type="match status" value="2"/>
</dbReference>
<evidence type="ECO:0000313" key="4">
    <source>
        <dbReference type="Proteomes" id="UP000030762"/>
    </source>
</evidence>
<name>T0S1G1_SAPDV</name>
<dbReference type="EMBL" id="JH767140">
    <property type="protein sequence ID" value="EQC38858.1"/>
    <property type="molecule type" value="Genomic_DNA"/>
</dbReference>
<evidence type="ECO:0000256" key="1">
    <source>
        <dbReference type="SAM" id="MobiDB-lite"/>
    </source>
</evidence>
<accession>T0S1G1</accession>
<evidence type="ECO:0000313" key="3">
    <source>
        <dbReference type="EMBL" id="EQC38858.1"/>
    </source>
</evidence>
<organism evidence="3 4">
    <name type="scientific">Saprolegnia diclina (strain VS20)</name>
    <dbReference type="NCBI Taxonomy" id="1156394"/>
    <lineage>
        <taxon>Eukaryota</taxon>
        <taxon>Sar</taxon>
        <taxon>Stramenopiles</taxon>
        <taxon>Oomycota</taxon>
        <taxon>Saprolegniomycetes</taxon>
        <taxon>Saprolegniales</taxon>
        <taxon>Saprolegniaceae</taxon>
        <taxon>Saprolegnia</taxon>
    </lineage>
</organism>
<dbReference type="GO" id="GO:0007010">
    <property type="term" value="P:cytoskeleton organization"/>
    <property type="evidence" value="ECO:0007669"/>
    <property type="project" value="TreeGrafter"/>
</dbReference>
<protein>
    <recommendedName>
        <fullName evidence="2">Far11/STRP C-terminal domain-containing protein</fullName>
    </recommendedName>
</protein>
<dbReference type="PANTHER" id="PTHR13239:SF4">
    <property type="entry name" value="AT25231P"/>
    <property type="match status" value="1"/>
</dbReference>
<feature type="domain" description="Far11/STRP C-terminal" evidence="2">
    <location>
        <begin position="247"/>
        <end position="617"/>
    </location>
</feature>
<dbReference type="PANTHER" id="PTHR13239">
    <property type="entry name" value="PROTEIN REQUIRED FOR HYPHAL ANASTOMOSIS HAM-2"/>
    <property type="match status" value="1"/>
</dbReference>
<dbReference type="STRING" id="1156394.T0S1G1"/>
<dbReference type="InterPro" id="IPR040185">
    <property type="entry name" value="Far11/STRP"/>
</dbReference>
<evidence type="ECO:0000259" key="2">
    <source>
        <dbReference type="SMART" id="SM01293"/>
    </source>
</evidence>
<dbReference type="OrthoDB" id="18234at2759"/>
<dbReference type="SMART" id="SM01293">
    <property type="entry name" value="DUF3402"/>
    <property type="match status" value="1"/>
</dbReference>
<feature type="region of interest" description="Disordered" evidence="1">
    <location>
        <begin position="332"/>
        <end position="351"/>
    </location>
</feature>
<reference evidence="3 4" key="1">
    <citation type="submission" date="2012-04" db="EMBL/GenBank/DDBJ databases">
        <title>The Genome Sequence of Saprolegnia declina VS20.</title>
        <authorList>
            <consortium name="The Broad Institute Genome Sequencing Platform"/>
            <person name="Russ C."/>
            <person name="Nusbaum C."/>
            <person name="Tyler B."/>
            <person name="van West P."/>
            <person name="Dieguez-Uribeondo J."/>
            <person name="de Bruijn I."/>
            <person name="Tripathy S."/>
            <person name="Jiang R."/>
            <person name="Young S.K."/>
            <person name="Zeng Q."/>
            <person name="Gargeya S."/>
            <person name="Fitzgerald M."/>
            <person name="Haas B."/>
            <person name="Abouelleil A."/>
            <person name="Alvarado L."/>
            <person name="Arachchi H.M."/>
            <person name="Berlin A."/>
            <person name="Chapman S.B."/>
            <person name="Goldberg J."/>
            <person name="Griggs A."/>
            <person name="Gujja S."/>
            <person name="Hansen M."/>
            <person name="Howarth C."/>
            <person name="Imamovic A."/>
            <person name="Larimer J."/>
            <person name="McCowen C."/>
            <person name="Montmayeur A."/>
            <person name="Murphy C."/>
            <person name="Neiman D."/>
            <person name="Pearson M."/>
            <person name="Priest M."/>
            <person name="Roberts A."/>
            <person name="Saif S."/>
            <person name="Shea T."/>
            <person name="Sisk P."/>
            <person name="Sykes S."/>
            <person name="Wortman J."/>
            <person name="Nusbaum C."/>
            <person name="Birren B."/>
        </authorList>
    </citation>
    <scope>NUCLEOTIDE SEQUENCE [LARGE SCALE GENOMIC DNA]</scope>
    <source>
        <strain evidence="3 4">VS20</strain>
    </source>
</reference>
<dbReference type="RefSeq" id="XP_008607682.1">
    <property type="nucleotide sequence ID" value="XM_008609460.1"/>
</dbReference>
<sequence length="659" mass="74434">MKSSELEAMSVEERVSCFYCAFGVDFIGVNVALSEALIAPEAVPTYLQYLEGPNRDAWLLAESVLIPFAQGKGMKDEQQRLLVNFEVARRNCDVLSAAGAVPIFAQHLARAMLNLKGLNFPYMDIDQVERLFGQLNRALTMLYLTIVLSPESVCSARSLFELGVCQPKQVLFDIFECLQAHQSVAGYPVKRTMLLLYAWFTRMLGDLPRLTQLKNDRRAFHALPLEVPTKLQCKSIKRPVMVPITEPVSDPLYVAKVKAQNHRDSIYTSYIHKPHYDMAPAISATDDPTFDQEWGDRVELLYRMLLMPRAKEIMGVFASVLAAGTNPDKRHVFGKRGSAGTDPSSYENAQTNVSPEEQAYLTYMLREKAILMDATSLTLLTLLKHVRSSHLLKAEYLASQLVDAGVLPTMTKFLNRDFATYVQVRVIEDGSQRVEKLPSRNKKLTVVVALDEATVAEYARQQLRCVASVLRLVQRLTKRKPSLIKSTLCRSQSLVWLKRVLNLKEPMTRLYALKLVKSQARYLGHQWVRKFTCVHLLTEVYLYVRPELEDDWLRSEEDDTNVTSAPKPVETLLAGEVQAYHHKYYWDRLKPSPAASNVSIVVQSMQDLEADGLDVEGGSCRKLFAELKLDTGTCQQYEKWLDIQGLMADADAPLPIAFG</sequence>
<proteinExistence type="predicted"/>
<dbReference type="InParanoid" id="T0S1G1"/>
<feature type="compositionally biased region" description="Polar residues" evidence="1">
    <location>
        <begin position="341"/>
        <end position="351"/>
    </location>
</feature>
<dbReference type="AlphaFoldDB" id="T0S1G1"/>
<gene>
    <name evidence="3" type="ORF">SDRG_03816</name>
</gene>
<dbReference type="Proteomes" id="UP000030762">
    <property type="component" value="Unassembled WGS sequence"/>
</dbReference>